<keyword evidence="4" id="KW-1185">Reference proteome</keyword>
<dbReference type="VEuPathDB" id="VectorBase:CQUJHB001566"/>
<proteinExistence type="predicted"/>
<reference evidence="3" key="2">
    <citation type="submission" date="2021-02" db="UniProtKB">
        <authorList>
            <consortium name="EnsemblMetazoa"/>
        </authorList>
    </citation>
    <scope>IDENTIFICATION</scope>
    <source>
        <strain evidence="3">JHB</strain>
    </source>
</reference>
<dbReference type="InParanoid" id="B0WSK3"/>
<dbReference type="EnsemblMetazoa" id="CPIJ010236-RA">
    <property type="protein sequence ID" value="CPIJ010236-PA"/>
    <property type="gene ID" value="CPIJ010236"/>
</dbReference>
<feature type="compositionally biased region" description="Polar residues" evidence="1">
    <location>
        <begin position="26"/>
        <end position="39"/>
    </location>
</feature>
<accession>B0WSK3</accession>
<evidence type="ECO:0000313" key="2">
    <source>
        <dbReference type="EMBL" id="EDS33950.1"/>
    </source>
</evidence>
<protein>
    <submittedName>
        <fullName evidence="2 3">Nucleoporin 50</fullName>
    </submittedName>
</protein>
<dbReference type="AlphaFoldDB" id="B0WSK3"/>
<gene>
    <name evidence="3" type="primary">6042594</name>
    <name evidence="2" type="ORF">CpipJ_CPIJ010236</name>
</gene>
<sequence length="328" mass="34448">MAKRGAQSGLNQDNWNEEDEEAGRFAQTSEDNGESSSARSSVFDAFKDFVGVTLAPAVTPTDGGASPFSLLSGISKPIYGTAATTSALRATICATTDPSKMVFSEVGSRSKEDTAGSVGTNTGDDEYAANVKALNGAVASWISEKVKENLAKKSSSKVDTKKSTAAKPATSGFTFGSVVPVTTKNTAAAPSPSAAKRFSFGFGSTSSTPGTGFIFANVAKPTEDSKPDRMATADTSIGQILLNIMCVPTPKTKPPSVLLWGTSPLSESGHENWPPSTPESPLPKVVYKFIDDILNECVMEMPSLLSLRNIRRRLSQQAYARGQPSAVL</sequence>
<dbReference type="HOGENOM" id="CLU_847993_0_0_1"/>
<dbReference type="KEGG" id="cqu:CpipJ_CPIJ010236"/>
<dbReference type="OrthoDB" id="10062131at2759"/>
<name>B0WSK3_CULQU</name>
<feature type="region of interest" description="Disordered" evidence="1">
    <location>
        <begin position="1"/>
        <end position="39"/>
    </location>
</feature>
<dbReference type="EMBL" id="DS232073">
    <property type="protein sequence ID" value="EDS33950.1"/>
    <property type="molecule type" value="Genomic_DNA"/>
</dbReference>
<evidence type="ECO:0000313" key="3">
    <source>
        <dbReference type="EnsemblMetazoa" id="CPIJ010236-PA"/>
    </source>
</evidence>
<dbReference type="FunCoup" id="B0WSK3">
    <property type="interactions" value="1490"/>
</dbReference>
<evidence type="ECO:0000256" key="1">
    <source>
        <dbReference type="SAM" id="MobiDB-lite"/>
    </source>
</evidence>
<organism>
    <name type="scientific">Culex quinquefasciatus</name>
    <name type="common">Southern house mosquito</name>
    <name type="synonym">Culex pungens</name>
    <dbReference type="NCBI Taxonomy" id="7176"/>
    <lineage>
        <taxon>Eukaryota</taxon>
        <taxon>Metazoa</taxon>
        <taxon>Ecdysozoa</taxon>
        <taxon>Arthropoda</taxon>
        <taxon>Hexapoda</taxon>
        <taxon>Insecta</taxon>
        <taxon>Pterygota</taxon>
        <taxon>Neoptera</taxon>
        <taxon>Endopterygota</taxon>
        <taxon>Diptera</taxon>
        <taxon>Nematocera</taxon>
        <taxon>Culicoidea</taxon>
        <taxon>Culicidae</taxon>
        <taxon>Culicinae</taxon>
        <taxon>Culicini</taxon>
        <taxon>Culex</taxon>
        <taxon>Culex</taxon>
    </lineage>
</organism>
<evidence type="ECO:0000313" key="4">
    <source>
        <dbReference type="Proteomes" id="UP000002320"/>
    </source>
</evidence>
<dbReference type="VEuPathDB" id="VectorBase:CPIJ010236"/>
<dbReference type="STRING" id="7176.B0WSK3"/>
<reference evidence="2" key="1">
    <citation type="submission" date="2007-03" db="EMBL/GenBank/DDBJ databases">
        <title>Annotation of Culex pipiens quinquefasciatus.</title>
        <authorList>
            <consortium name="The Broad Institute Genome Sequencing Platform"/>
            <person name="Atkinson P.W."/>
            <person name="Hemingway J."/>
            <person name="Christensen B.M."/>
            <person name="Higgs S."/>
            <person name="Kodira C."/>
            <person name="Hannick L."/>
            <person name="Megy K."/>
            <person name="O'Leary S."/>
            <person name="Pearson M."/>
            <person name="Haas B.J."/>
            <person name="Mauceli E."/>
            <person name="Wortman J.R."/>
            <person name="Lee N.H."/>
            <person name="Guigo R."/>
            <person name="Stanke M."/>
            <person name="Alvarado L."/>
            <person name="Amedeo P."/>
            <person name="Antoine C.H."/>
            <person name="Arensburger P."/>
            <person name="Bidwell S.L."/>
            <person name="Crawford M."/>
            <person name="Camaro F."/>
            <person name="Devon K."/>
            <person name="Engels R."/>
            <person name="Hammond M."/>
            <person name="Howarth C."/>
            <person name="Koehrsen M."/>
            <person name="Lawson D."/>
            <person name="Montgomery P."/>
            <person name="Nene V."/>
            <person name="Nusbaum C."/>
            <person name="Puiu D."/>
            <person name="Romero-Severson J."/>
            <person name="Severson D.W."/>
            <person name="Shumway M."/>
            <person name="Sisk P."/>
            <person name="Stolte C."/>
            <person name="Zeng Q."/>
            <person name="Eisenstadt E."/>
            <person name="Fraser-Liggett C."/>
            <person name="Strausberg R."/>
            <person name="Galagan J."/>
            <person name="Birren B."/>
            <person name="Collins F.H."/>
        </authorList>
    </citation>
    <scope>NUCLEOTIDE SEQUENCE [LARGE SCALE GENOMIC DNA]</scope>
    <source>
        <strain evidence="2">JHB</strain>
    </source>
</reference>
<dbReference type="Proteomes" id="UP000002320">
    <property type="component" value="Unassembled WGS sequence"/>
</dbReference>